<reference evidence="2 3" key="1">
    <citation type="submission" date="2019-11" db="EMBL/GenBank/DDBJ databases">
        <title>Novel species isolated from a subtropical stream in China.</title>
        <authorList>
            <person name="Lu H."/>
        </authorList>
    </citation>
    <scope>NUCLEOTIDE SEQUENCE [LARGE SCALE GENOMIC DNA]</scope>
    <source>
        <strain evidence="2 3">FT92W</strain>
    </source>
</reference>
<protein>
    <recommendedName>
        <fullName evidence="4">Phage tail protein</fullName>
    </recommendedName>
</protein>
<evidence type="ECO:0000256" key="1">
    <source>
        <dbReference type="SAM" id="Coils"/>
    </source>
</evidence>
<evidence type="ECO:0000313" key="2">
    <source>
        <dbReference type="EMBL" id="MRV72262.1"/>
    </source>
</evidence>
<dbReference type="InterPro" id="IPR009734">
    <property type="entry name" value="Myoviridae_GpU"/>
</dbReference>
<gene>
    <name evidence="2" type="ORF">GJ700_11105</name>
</gene>
<dbReference type="Proteomes" id="UP000446768">
    <property type="component" value="Unassembled WGS sequence"/>
</dbReference>
<dbReference type="EMBL" id="WKJJ01000006">
    <property type="protein sequence ID" value="MRV72262.1"/>
    <property type="molecule type" value="Genomic_DNA"/>
</dbReference>
<keyword evidence="3" id="KW-1185">Reference proteome</keyword>
<feature type="coiled-coil region" evidence="1">
    <location>
        <begin position="7"/>
        <end position="38"/>
    </location>
</feature>
<dbReference type="Pfam" id="PF06995">
    <property type="entry name" value="Phage_P2_GpU"/>
    <property type="match status" value="1"/>
</dbReference>
<dbReference type="RefSeq" id="WP_154373649.1">
    <property type="nucleotide sequence ID" value="NZ_WKJJ01000006.1"/>
</dbReference>
<organism evidence="2 3">
    <name type="scientific">Pseudoduganella rivuli</name>
    <dbReference type="NCBI Taxonomy" id="2666085"/>
    <lineage>
        <taxon>Bacteria</taxon>
        <taxon>Pseudomonadati</taxon>
        <taxon>Pseudomonadota</taxon>
        <taxon>Betaproteobacteria</taxon>
        <taxon>Burkholderiales</taxon>
        <taxon>Oxalobacteraceae</taxon>
        <taxon>Telluria group</taxon>
        <taxon>Pseudoduganella</taxon>
    </lineage>
</organism>
<accession>A0A7X2IMF3</accession>
<comment type="caution">
    <text evidence="2">The sequence shown here is derived from an EMBL/GenBank/DDBJ whole genome shotgun (WGS) entry which is preliminary data.</text>
</comment>
<keyword evidence="1" id="KW-0175">Coiled coil</keyword>
<evidence type="ECO:0008006" key="4">
    <source>
        <dbReference type="Google" id="ProtNLM"/>
    </source>
</evidence>
<evidence type="ECO:0000313" key="3">
    <source>
        <dbReference type="Proteomes" id="UP000446768"/>
    </source>
</evidence>
<proteinExistence type="predicted"/>
<dbReference type="AlphaFoldDB" id="A0A7X2IMF3"/>
<sequence>MSIDSWIRQATGEAAKAAERVRQAEAALKQKAGGLEKQVNGQALKAAQWIGTAAGHIDRAGKLAASASAAWNHVLPAAEAAAVKRGTGVLSAAADRFAASGIAAIKDAGERLQASVAGLGRKLGVFGTAGQPATPAAVAEVKPSSQLTPAVPRLAGATEATRHLLVLMPPAGDGFYFGLSATAFDLLRRQTAFGIDSVPRLGRPDAAQAVGQGSETLTLSGAVYLSHRMTLGKGNAGADELALLRKLGLALKPLQLSTGSGELLGRWYMTSLTEERSYLIAGGHARKQTYTLEFKRYGDDYQKL</sequence>
<name>A0A7X2IMF3_9BURK</name>